<dbReference type="EMBL" id="MRCG01000024">
    <property type="protein sequence ID" value="OKH44323.1"/>
    <property type="molecule type" value="Genomic_DNA"/>
</dbReference>
<comment type="similarity">
    <text evidence="1">Belongs to the bacterial solute-binding protein SsuA/TauA family.</text>
</comment>
<dbReference type="Proteomes" id="UP000185557">
    <property type="component" value="Unassembled WGS sequence"/>
</dbReference>
<protein>
    <recommendedName>
        <fullName evidence="5">Putative aliphatic sulfonates-binding protein</fullName>
    </recommendedName>
</protein>
<evidence type="ECO:0000256" key="5">
    <source>
        <dbReference type="ARBA" id="ARBA00070228"/>
    </source>
</evidence>
<dbReference type="STRING" id="549789.NIES30_23055"/>
<organism evidence="7 8">
    <name type="scientific">Phormidium tenue NIES-30</name>
    <dbReference type="NCBI Taxonomy" id="549789"/>
    <lineage>
        <taxon>Bacteria</taxon>
        <taxon>Bacillati</taxon>
        <taxon>Cyanobacteriota</taxon>
        <taxon>Cyanophyceae</taxon>
        <taxon>Oscillatoriophycideae</taxon>
        <taxon>Oscillatoriales</taxon>
        <taxon>Oscillatoriaceae</taxon>
        <taxon>Phormidium</taxon>
    </lineage>
</organism>
<evidence type="ECO:0000313" key="8">
    <source>
        <dbReference type="Proteomes" id="UP000185557"/>
    </source>
</evidence>
<dbReference type="AlphaFoldDB" id="A0A1U7IZ70"/>
<evidence type="ECO:0000256" key="2">
    <source>
        <dbReference type="ARBA" id="ARBA00022448"/>
    </source>
</evidence>
<evidence type="ECO:0000256" key="4">
    <source>
        <dbReference type="ARBA" id="ARBA00055538"/>
    </source>
</evidence>
<dbReference type="InterPro" id="IPR008719">
    <property type="entry name" value="N2O_reductase_NosL"/>
</dbReference>
<sequence>MRYLLGWSRTKIASGLLATTMIFMGACSSGEVSSSGESSSSGSNSGKVIRIAIGTQDQVINTAVGGATVRELELLEKHLPTDGKYEGVKYDIQWSSYTSGPPITNKMLADQIDIGLMGDFPATINLIKFQQEAADADTIFIGTLAYSPNGAGNAVVVPKDSDAKTLADLKGGTVSVPFGSAAHGMLLKALADAGLDPETDVELISQAPEVGGSSLRTGQIDAHADFVPFGELFPFRGFARKIFDGAQTGVPTLHGITVRSDFAEEYPEIVVAYLKAVLEANQMFQDDPEGISAQIEEWSGVEKEVVYMFLGPSGLQTLDPTIGEVQVSTLKNSITTLTSLGKIEKPVNPEEVVNWIDESYLLTAMEELGLNYDEVIATAEAYQITGKDALTGEAIEDPKLAAQFWVQGEETVTNFASIANMVKALSALQTEGQAADVMFVHDYNNGWKLFAENAYFVSNGDEVAAFLVEADAQTYASSTGGQMTAFRGLQDLYADRQPVLVGAQQ</sequence>
<evidence type="ECO:0000313" key="7">
    <source>
        <dbReference type="EMBL" id="OKH44323.1"/>
    </source>
</evidence>
<dbReference type="PROSITE" id="PS51257">
    <property type="entry name" value="PROKAR_LIPOPROTEIN"/>
    <property type="match status" value="1"/>
</dbReference>
<proteinExistence type="inferred from homology"/>
<feature type="chain" id="PRO_5012188659" description="Putative aliphatic sulfonates-binding protein" evidence="6">
    <location>
        <begin position="19"/>
        <end position="505"/>
    </location>
</feature>
<dbReference type="PANTHER" id="PTHR30024:SF45">
    <property type="entry name" value="ABC TRANSPORTER SUBSTRATE-BINDING PROTEIN"/>
    <property type="match status" value="1"/>
</dbReference>
<keyword evidence="2" id="KW-0813">Transport</keyword>
<dbReference type="CDD" id="cd13559">
    <property type="entry name" value="PBP2_SsuA_like_3"/>
    <property type="match status" value="1"/>
</dbReference>
<evidence type="ECO:0000256" key="3">
    <source>
        <dbReference type="ARBA" id="ARBA00022729"/>
    </source>
</evidence>
<dbReference type="Gene3D" id="3.40.190.10">
    <property type="entry name" value="Periplasmic binding protein-like II"/>
    <property type="match status" value="2"/>
</dbReference>
<reference evidence="7 8" key="1">
    <citation type="submission" date="2016-11" db="EMBL/GenBank/DDBJ databases">
        <title>Draft Genome Sequences of Nine Cyanobacterial Strains from Diverse Habitats.</title>
        <authorList>
            <person name="Zhu T."/>
            <person name="Hou S."/>
            <person name="Lu X."/>
            <person name="Hess W.R."/>
        </authorList>
    </citation>
    <scope>NUCLEOTIDE SEQUENCE [LARGE SCALE GENOMIC DNA]</scope>
    <source>
        <strain evidence="7 8">NIES-30</strain>
    </source>
</reference>
<dbReference type="PANTHER" id="PTHR30024">
    <property type="entry name" value="ALIPHATIC SULFONATES-BINDING PROTEIN-RELATED"/>
    <property type="match status" value="1"/>
</dbReference>
<keyword evidence="8" id="KW-1185">Reference proteome</keyword>
<accession>A0A1U7IZ70</accession>
<name>A0A1U7IZ70_9CYAN</name>
<dbReference type="FunFam" id="3.40.190.10:FF:000050">
    <property type="entry name" value="Sulfonate ABC transporter substrate-binding protein"/>
    <property type="match status" value="1"/>
</dbReference>
<gene>
    <name evidence="7" type="ORF">NIES30_23055</name>
</gene>
<comment type="caution">
    <text evidence="7">The sequence shown here is derived from an EMBL/GenBank/DDBJ whole genome shotgun (WGS) entry which is preliminary data.</text>
</comment>
<keyword evidence="3 6" id="KW-0732">Signal</keyword>
<dbReference type="SUPFAM" id="SSF160387">
    <property type="entry name" value="NosL/MerB-like"/>
    <property type="match status" value="1"/>
</dbReference>
<dbReference type="SUPFAM" id="SSF53850">
    <property type="entry name" value="Periplasmic binding protein-like II"/>
    <property type="match status" value="1"/>
</dbReference>
<dbReference type="Pfam" id="PF05573">
    <property type="entry name" value="NosL"/>
    <property type="match status" value="1"/>
</dbReference>
<comment type="function">
    <text evidence="4">Part of a binding-protein-dependent transport system for aliphatic sulfonates. Putative binding protein.</text>
</comment>
<dbReference type="Pfam" id="PF13379">
    <property type="entry name" value="NMT1_2"/>
    <property type="match status" value="1"/>
</dbReference>
<evidence type="ECO:0000256" key="6">
    <source>
        <dbReference type="SAM" id="SignalP"/>
    </source>
</evidence>
<feature type="signal peptide" evidence="6">
    <location>
        <begin position="1"/>
        <end position="18"/>
    </location>
</feature>
<evidence type="ECO:0000256" key="1">
    <source>
        <dbReference type="ARBA" id="ARBA00010742"/>
    </source>
</evidence>